<dbReference type="RefSeq" id="WP_231043625.1">
    <property type="nucleotide sequence ID" value="NZ_CP106882.1"/>
</dbReference>
<keyword evidence="4" id="KW-0010">Activator</keyword>
<keyword evidence="3" id="KW-0238">DNA-binding</keyword>
<proteinExistence type="inferred from homology"/>
<dbReference type="InterPro" id="IPR000847">
    <property type="entry name" value="LysR_HTH_N"/>
</dbReference>
<dbReference type="InterPro" id="IPR036390">
    <property type="entry name" value="WH_DNA-bd_sf"/>
</dbReference>
<evidence type="ECO:0000256" key="2">
    <source>
        <dbReference type="ARBA" id="ARBA00023015"/>
    </source>
</evidence>
<evidence type="ECO:0000256" key="3">
    <source>
        <dbReference type="ARBA" id="ARBA00023125"/>
    </source>
</evidence>
<keyword evidence="5" id="KW-0804">Transcription</keyword>
<dbReference type="PROSITE" id="PS50931">
    <property type="entry name" value="HTH_LYSR"/>
    <property type="match status" value="1"/>
</dbReference>
<keyword evidence="7" id="KW-0614">Plasmid</keyword>
<evidence type="ECO:0000256" key="1">
    <source>
        <dbReference type="ARBA" id="ARBA00009437"/>
    </source>
</evidence>
<evidence type="ECO:0000313" key="7">
    <source>
        <dbReference type="EMBL" id="UYG53508.1"/>
    </source>
</evidence>
<dbReference type="Gene3D" id="3.40.190.290">
    <property type="match status" value="1"/>
</dbReference>
<evidence type="ECO:0000313" key="8">
    <source>
        <dbReference type="Proteomes" id="UP001162800"/>
    </source>
</evidence>
<dbReference type="SUPFAM" id="SSF46785">
    <property type="entry name" value="Winged helix' DNA-binding domain"/>
    <property type="match status" value="1"/>
</dbReference>
<accession>A0ABY6GF30</accession>
<keyword evidence="8" id="KW-1185">Reference proteome</keyword>
<dbReference type="SUPFAM" id="SSF53850">
    <property type="entry name" value="Periplasmic binding protein-like II"/>
    <property type="match status" value="1"/>
</dbReference>
<organism evidence="7 8">
    <name type="scientific">Comamonas endophytica</name>
    <dbReference type="NCBI Taxonomy" id="2949090"/>
    <lineage>
        <taxon>Bacteria</taxon>
        <taxon>Pseudomonadati</taxon>
        <taxon>Pseudomonadota</taxon>
        <taxon>Betaproteobacteria</taxon>
        <taxon>Burkholderiales</taxon>
        <taxon>Comamonadaceae</taxon>
        <taxon>Comamonas</taxon>
    </lineage>
</organism>
<dbReference type="EMBL" id="CP106882">
    <property type="protein sequence ID" value="UYG53508.1"/>
    <property type="molecule type" value="Genomic_DNA"/>
</dbReference>
<dbReference type="InterPro" id="IPR005119">
    <property type="entry name" value="LysR_subst-bd"/>
</dbReference>
<sequence length="308" mass="33023">MEIRQLRYFIKICELGSMGRAASELDVVTSALSQQISRLESELSTRLLQRSPAGVIPTEAGMAFMHHALLALRNLDNAAQAAKQARLSGQVSVGFAPTTASVLGLPFQKVMRERYPDIRLHLVEALSGNLAGMLNARRIDLGIIFKADAHRHWHTSPLLEEKLFLVASPAMKGLVGRNRVFLSELADVPLVLPSATHGLRALVDAGFMRAGVIPHIALEVDGLALLMDTVMEGQAASIQPGAATTRHADAGLLHMEIADDGMGRQNLLASLSDEDLSPAALAARVVIAEVVRATVCEGRWKGALLAEA</sequence>
<dbReference type="PANTHER" id="PTHR30293">
    <property type="entry name" value="TRANSCRIPTIONAL REGULATORY PROTEIN NAC-RELATED"/>
    <property type="match status" value="1"/>
</dbReference>
<dbReference type="Gene3D" id="1.10.10.10">
    <property type="entry name" value="Winged helix-like DNA-binding domain superfamily/Winged helix DNA-binding domain"/>
    <property type="match status" value="1"/>
</dbReference>
<dbReference type="Proteomes" id="UP001162800">
    <property type="component" value="Plasmid unnamed1"/>
</dbReference>
<protein>
    <submittedName>
        <fullName evidence="7">LysR family transcriptional regulator</fullName>
    </submittedName>
</protein>
<dbReference type="PANTHER" id="PTHR30293:SF0">
    <property type="entry name" value="NITROGEN ASSIMILATION REGULATORY PROTEIN NAC"/>
    <property type="match status" value="1"/>
</dbReference>
<dbReference type="Pfam" id="PF00126">
    <property type="entry name" value="HTH_1"/>
    <property type="match status" value="1"/>
</dbReference>
<gene>
    <name evidence="7" type="ORF">M9799_19265</name>
</gene>
<feature type="domain" description="HTH lysR-type" evidence="6">
    <location>
        <begin position="1"/>
        <end position="58"/>
    </location>
</feature>
<comment type="similarity">
    <text evidence="1">Belongs to the LysR transcriptional regulatory family.</text>
</comment>
<name>A0ABY6GF30_9BURK</name>
<geneLocation type="plasmid" evidence="7 8">
    <name>unnamed1</name>
</geneLocation>
<reference evidence="7" key="1">
    <citation type="submission" date="2022-09" db="EMBL/GenBank/DDBJ databases">
        <title>The complete genome of Acidovorax sp. 5MLIR.</title>
        <authorList>
            <person name="Liu L."/>
            <person name="Yue J."/>
            <person name="Yang F."/>
            <person name="Yuan J."/>
            <person name="Li L."/>
        </authorList>
    </citation>
    <scope>NUCLEOTIDE SEQUENCE</scope>
    <source>
        <strain evidence="7">5MLIR</strain>
        <plasmid evidence="7">unnamed1</plasmid>
    </source>
</reference>
<evidence type="ECO:0000256" key="4">
    <source>
        <dbReference type="ARBA" id="ARBA00023159"/>
    </source>
</evidence>
<evidence type="ECO:0000259" key="6">
    <source>
        <dbReference type="PROSITE" id="PS50931"/>
    </source>
</evidence>
<keyword evidence="2" id="KW-0805">Transcription regulation</keyword>
<dbReference type="InterPro" id="IPR036388">
    <property type="entry name" value="WH-like_DNA-bd_sf"/>
</dbReference>
<dbReference type="Pfam" id="PF03466">
    <property type="entry name" value="LysR_substrate"/>
    <property type="match status" value="1"/>
</dbReference>
<evidence type="ECO:0000256" key="5">
    <source>
        <dbReference type="ARBA" id="ARBA00023163"/>
    </source>
</evidence>